<reference evidence="18" key="1">
    <citation type="journal article" date="2015" name="Mol. Phylogenet. Evol.">
        <title>Elucidating the phylogenetic position of Gnathostomulida and first mitochondrial genomes of Gnathostomulida, Gastrotricha and Polycladida (Platyhelminthes).</title>
        <authorList>
            <person name="Golombek A."/>
            <person name="Tobergte S."/>
            <person name="Struck T.H."/>
        </authorList>
    </citation>
    <scope>NUCLEOTIDE SEQUENCE</scope>
</reference>
<dbReference type="InterPro" id="IPR003918">
    <property type="entry name" value="NADH_UbQ_OxRdtase"/>
</dbReference>
<dbReference type="AlphaFoldDB" id="A0A0F6Q178"/>
<keyword evidence="7 16" id="KW-0812">Transmembrane</keyword>
<evidence type="ECO:0000256" key="8">
    <source>
        <dbReference type="ARBA" id="ARBA00022967"/>
    </source>
</evidence>
<evidence type="ECO:0000256" key="14">
    <source>
        <dbReference type="ARBA" id="ARBA00023136"/>
    </source>
</evidence>
<dbReference type="Pfam" id="PF00361">
    <property type="entry name" value="Proton_antipo_M"/>
    <property type="match status" value="1"/>
</dbReference>
<feature type="transmembrane region" description="Helical" evidence="16">
    <location>
        <begin position="87"/>
        <end position="109"/>
    </location>
</feature>
<dbReference type="GO" id="GO:0003954">
    <property type="term" value="F:NADH dehydrogenase activity"/>
    <property type="evidence" value="ECO:0007669"/>
    <property type="project" value="TreeGrafter"/>
</dbReference>
<feature type="domain" description="NADH:quinone oxidoreductase/Mrp antiporter transmembrane" evidence="17">
    <location>
        <begin position="53"/>
        <end position="330"/>
    </location>
</feature>
<dbReference type="PANTHER" id="PTHR43507:SF20">
    <property type="entry name" value="NADH-UBIQUINONE OXIDOREDUCTASE CHAIN 4"/>
    <property type="match status" value="1"/>
</dbReference>
<sequence length="386" mass="45586">MDKMSFFLILLVLICYVPMKMCLLKSENLYMMNFSDFSMCFFILVLLIAFLTNSILIFYIFFENCLFYLMFLVLVTGYQPERITANFYLFNYTLISSFPFLIVLIYFSLTEINFWVNYTFFIFSISSFFMLCCWLMIFVKIPIYIFHLWLPKVHVEASTVGSMLLAAVILKLGGYLLFRLLSCSMIFFNTYSWLFSLGLFSFFLASVSSVFQSDLKSLIAYSSILHMSLSLIVSFSSNYSYFLLLILFFSHGLSSNILFLSAGYIFYSGGSRLIFYSKNYHSYSFLFFLILMLTFLFNLGVPLSFNFLFEIMGIFIVFFYFSFSIFFIFLSMMFSLMLFLVVFNGLLMSKKKLMVSFFYNDFFLFNFSSLLFLMISILMYFFFLSF</sequence>
<comment type="catalytic activity">
    <reaction evidence="15 16">
        <text>a ubiquinone + NADH + 5 H(+)(in) = a ubiquinol + NAD(+) + 4 H(+)(out)</text>
        <dbReference type="Rhea" id="RHEA:29091"/>
        <dbReference type="Rhea" id="RHEA-COMP:9565"/>
        <dbReference type="Rhea" id="RHEA-COMP:9566"/>
        <dbReference type="ChEBI" id="CHEBI:15378"/>
        <dbReference type="ChEBI" id="CHEBI:16389"/>
        <dbReference type="ChEBI" id="CHEBI:17976"/>
        <dbReference type="ChEBI" id="CHEBI:57540"/>
        <dbReference type="ChEBI" id="CHEBI:57945"/>
        <dbReference type="EC" id="7.1.1.2"/>
    </reaction>
</comment>
<evidence type="ECO:0000256" key="3">
    <source>
        <dbReference type="ARBA" id="ARBA00012944"/>
    </source>
</evidence>
<evidence type="ECO:0000313" key="18">
    <source>
        <dbReference type="EMBL" id="AKD00029.1"/>
    </source>
</evidence>
<name>A0A0F6Q178_9BILA</name>
<accession>A0A0F6Q178</accession>
<feature type="transmembrane region" description="Helical" evidence="16">
    <location>
        <begin position="6"/>
        <end position="23"/>
    </location>
</feature>
<feature type="transmembrane region" description="Helical" evidence="16">
    <location>
        <begin position="241"/>
        <end position="265"/>
    </location>
</feature>
<dbReference type="PRINTS" id="PR01437">
    <property type="entry name" value="NUOXDRDTASE4"/>
</dbReference>
<evidence type="ECO:0000259" key="17">
    <source>
        <dbReference type="Pfam" id="PF00361"/>
    </source>
</evidence>
<evidence type="ECO:0000256" key="4">
    <source>
        <dbReference type="ARBA" id="ARBA00021006"/>
    </source>
</evidence>
<dbReference type="GO" id="GO:0015990">
    <property type="term" value="P:electron transport coupled proton transport"/>
    <property type="evidence" value="ECO:0007669"/>
    <property type="project" value="TreeGrafter"/>
</dbReference>
<keyword evidence="10 16" id="KW-1133">Transmembrane helix</keyword>
<keyword evidence="6 16" id="KW-0679">Respiratory chain</keyword>
<comment type="subcellular location">
    <subcellularLocation>
        <location evidence="1 16">Mitochondrion membrane</location>
        <topology evidence="1 16">Multi-pass membrane protein</topology>
    </subcellularLocation>
</comment>
<feature type="transmembrane region" description="Helical" evidence="16">
    <location>
        <begin position="190"/>
        <end position="211"/>
    </location>
</feature>
<keyword evidence="8" id="KW-1278">Translocase</keyword>
<keyword evidence="9 16" id="KW-0249">Electron transport</keyword>
<keyword evidence="14 16" id="KW-0472">Membrane</keyword>
<geneLocation type="mitochondrion" evidence="18"/>
<evidence type="ECO:0000256" key="5">
    <source>
        <dbReference type="ARBA" id="ARBA00022448"/>
    </source>
</evidence>
<evidence type="ECO:0000256" key="12">
    <source>
        <dbReference type="ARBA" id="ARBA00023075"/>
    </source>
</evidence>
<evidence type="ECO:0000256" key="1">
    <source>
        <dbReference type="ARBA" id="ARBA00004225"/>
    </source>
</evidence>
<evidence type="ECO:0000256" key="13">
    <source>
        <dbReference type="ARBA" id="ARBA00023128"/>
    </source>
</evidence>
<feature type="transmembrane region" description="Helical" evidence="16">
    <location>
        <begin position="115"/>
        <end position="139"/>
    </location>
</feature>
<dbReference type="InterPro" id="IPR001750">
    <property type="entry name" value="ND/Mrp_TM"/>
</dbReference>
<dbReference type="PANTHER" id="PTHR43507">
    <property type="entry name" value="NADH-UBIQUINONE OXIDOREDUCTASE CHAIN 4"/>
    <property type="match status" value="1"/>
</dbReference>
<evidence type="ECO:0000256" key="11">
    <source>
        <dbReference type="ARBA" id="ARBA00023027"/>
    </source>
</evidence>
<comment type="similarity">
    <text evidence="2 16">Belongs to the complex I subunit 4 family.</text>
</comment>
<keyword evidence="5 16" id="KW-0813">Transport</keyword>
<proteinExistence type="inferred from homology"/>
<evidence type="ECO:0000256" key="15">
    <source>
        <dbReference type="ARBA" id="ARBA00049551"/>
    </source>
</evidence>
<dbReference type="GO" id="GO:0031966">
    <property type="term" value="C:mitochondrial membrane"/>
    <property type="evidence" value="ECO:0007669"/>
    <property type="project" value="UniProtKB-SubCell"/>
</dbReference>
<dbReference type="GO" id="GO:0048039">
    <property type="term" value="F:ubiquinone binding"/>
    <property type="evidence" value="ECO:0007669"/>
    <property type="project" value="TreeGrafter"/>
</dbReference>
<keyword evidence="12 16" id="KW-0830">Ubiquinone</keyword>
<dbReference type="EC" id="7.1.1.2" evidence="3 16"/>
<evidence type="ECO:0000256" key="7">
    <source>
        <dbReference type="ARBA" id="ARBA00022692"/>
    </source>
</evidence>
<keyword evidence="11 16" id="KW-0520">NAD</keyword>
<feature type="transmembrane region" description="Helical" evidence="16">
    <location>
        <begin position="218"/>
        <end position="235"/>
    </location>
</feature>
<evidence type="ECO:0000256" key="16">
    <source>
        <dbReference type="RuleBase" id="RU003297"/>
    </source>
</evidence>
<evidence type="ECO:0000256" key="9">
    <source>
        <dbReference type="ARBA" id="ARBA00022982"/>
    </source>
</evidence>
<keyword evidence="13 16" id="KW-0496">Mitochondrion</keyword>
<comment type="function">
    <text evidence="16">Core subunit of the mitochondrial membrane respiratory chain NADH dehydrogenase (Complex I) which catalyzes electron transfer from NADH through the respiratory chain, using ubiquinone as an electron acceptor. Essential for the catalytic activity and assembly of complex I.</text>
</comment>
<feature type="transmembrane region" description="Helical" evidence="16">
    <location>
        <begin position="285"/>
        <end position="305"/>
    </location>
</feature>
<feature type="transmembrane region" description="Helical" evidence="16">
    <location>
        <begin position="56"/>
        <end position="75"/>
    </location>
</feature>
<dbReference type="EMBL" id="KP965860">
    <property type="protein sequence ID" value="AKD00029.1"/>
    <property type="molecule type" value="Genomic_DNA"/>
</dbReference>
<gene>
    <name evidence="18" type="primary">nad4</name>
</gene>
<feature type="transmembrane region" description="Helical" evidence="16">
    <location>
        <begin position="160"/>
        <end position="178"/>
    </location>
</feature>
<evidence type="ECO:0000256" key="6">
    <source>
        <dbReference type="ARBA" id="ARBA00022660"/>
    </source>
</evidence>
<evidence type="ECO:0000256" key="10">
    <source>
        <dbReference type="ARBA" id="ARBA00022989"/>
    </source>
</evidence>
<feature type="transmembrane region" description="Helical" evidence="16">
    <location>
        <begin position="311"/>
        <end position="343"/>
    </location>
</feature>
<feature type="transmembrane region" description="Helical" evidence="16">
    <location>
        <begin position="30"/>
        <end position="50"/>
    </location>
</feature>
<dbReference type="GO" id="GO:0008137">
    <property type="term" value="F:NADH dehydrogenase (ubiquinone) activity"/>
    <property type="evidence" value="ECO:0007669"/>
    <property type="project" value="UniProtKB-UniRule"/>
</dbReference>
<evidence type="ECO:0000256" key="2">
    <source>
        <dbReference type="ARBA" id="ARBA00009025"/>
    </source>
</evidence>
<organism evidence="18">
    <name type="scientific">Gnathostomula armata</name>
    <dbReference type="NCBI Taxonomy" id="231613"/>
    <lineage>
        <taxon>Eukaryota</taxon>
        <taxon>Metazoa</taxon>
        <taxon>Spiralia</taxon>
        <taxon>Gnathifera</taxon>
        <taxon>Gnathostomulida</taxon>
        <taxon>Bursovaginoidea</taxon>
        <taxon>Gnathostomulidae</taxon>
        <taxon>Gnathostomula</taxon>
    </lineage>
</organism>
<feature type="transmembrane region" description="Helical" evidence="16">
    <location>
        <begin position="363"/>
        <end position="383"/>
    </location>
</feature>
<protein>
    <recommendedName>
        <fullName evidence="4 16">NADH-ubiquinone oxidoreductase chain 4</fullName>
        <ecNumber evidence="3 16">7.1.1.2</ecNumber>
    </recommendedName>
</protein>
<dbReference type="GO" id="GO:0042773">
    <property type="term" value="P:ATP synthesis coupled electron transport"/>
    <property type="evidence" value="ECO:0007669"/>
    <property type="project" value="InterPro"/>
</dbReference>